<gene>
    <name evidence="1" type="ORF">PMYSY11_3173</name>
</gene>
<accession>A0A653E637</accession>
<dbReference type="RefSeq" id="WP_150548785.1">
    <property type="nucleotide sequence ID" value="NZ_JBALWF010000003.1"/>
</dbReference>
<name>A0A653E637_9PSED</name>
<evidence type="ECO:0000313" key="1">
    <source>
        <dbReference type="EMBL" id="VEV98217.1"/>
    </source>
</evidence>
<dbReference type="EMBL" id="LR215729">
    <property type="protein sequence ID" value="VEV98217.1"/>
    <property type="molecule type" value="Genomic_DNA"/>
</dbReference>
<reference evidence="1" key="1">
    <citation type="submission" date="2019-02" db="EMBL/GenBank/DDBJ databases">
        <authorList>
            <consortium name="Genoscope - CEA"/>
            <person name="William W."/>
        </authorList>
    </citation>
    <scope>NUCLEOTIDE SEQUENCE [LARGE SCALE GENOMIC DNA]</scope>
    <source>
        <strain evidence="1">YSy11</strain>
    </source>
</reference>
<proteinExistence type="predicted"/>
<dbReference type="AlphaFoldDB" id="A0A653E637"/>
<organism evidence="1">
    <name type="scientific">Pseudomonas marincola</name>
    <dbReference type="NCBI Taxonomy" id="437900"/>
    <lineage>
        <taxon>Bacteria</taxon>
        <taxon>Pseudomonadati</taxon>
        <taxon>Pseudomonadota</taxon>
        <taxon>Gammaproteobacteria</taxon>
        <taxon>Pseudomonadales</taxon>
        <taxon>Pseudomonadaceae</taxon>
        <taxon>Pseudomonas</taxon>
    </lineage>
</organism>
<protein>
    <submittedName>
        <fullName evidence="1">Uncharacterized protein</fullName>
    </submittedName>
</protein>
<sequence>MSYQIQDTGAGRMRFHITRPGETSPSFYVDTEAQAHEVIEVDKQQSIGESGFKRCPECSAEHCPCIAG</sequence>